<dbReference type="PANTHER" id="PTHR33841">
    <property type="entry name" value="DNA METHYLTRANSFERASE YEEA-RELATED"/>
    <property type="match status" value="1"/>
</dbReference>
<sequence length="1238" mass="143353">MKLSEHVDRLRNLIEAAFDKHFARLGIGKNKQLDIEKLPVEVRSKRLRFEEMLENHIGETGDYEHAREKLIDELTFTLFNRLAAVKVMEAAALFPPVLTKQPEHGDRSFGHKAWLEMNPHMRSEELEGIREYLKTAFDELGETLPLYSKTYPYALLPDGISLNEIIDAFNAVEKDSQAGSDIWQSDDVLGWMYESYNNVKKKAHKDSGDKTEYNKVSLQSQVYTPRWVVQFLVENSLGKLYLEMYPDSEIKRRYKIANPPQKQERKPKPLHEVKTIDPACGSGNFLLYAFDFFYELYVDQIDNYGADYDEKDIPKLIIENNLHGIDLDDRAVQLAQLGLFIKAKKKRRTIGELAFNVVSSDFYLPEYETVKDIFEPQMNTDERGLEDEQKMLIREIWDDLKFAYKFGSLIRIDERVNAKLKDIEKRAKGDLFGQAELETHKSFAATFFSNLKTAVEQYAQAQGNTFLTSKTRDAITFLELLTTEYDVAMANPPYTDSADFGPELKQFIEDNYKKPYKFHTNLYATFIKRCYEITGSDGKVAMIHPHTFMFIKTFEDVRKFMIDKCHIDAMVDFGLDRVNLFGPGILLDATFYVLSKGQNDKDGLYFNLTTNLQERFKKGKFFEALNDYVGGISNDRVYTLEQSKLKIIKSWPFIYWISDEFREKFKEKSVKDLLKNCQGLATANNNQFLRFWWELSPSDETIDNEYWVYYAKGGPYKKWSGNLWLMVNWKSDGYDIKNYVDDKGKQKSRPQNEAVYFKEGITYSASGSKGPSYRLLPKGCIFDVGGSSIFPINKYKNNSYILAFFNSPFSKYVIECLNPTVNKQVGDVERVPFVIPDRSHEYVIESLAQRNIEITTSMRATELFDGEFKASPLLSLKNGDWKSAIYKTLNRDNRLLTQVLINEAIINEKIFEVYDLTEQDKAMVLAKEGKSIGGLPVSPEARDAYLADTEAINEFPLDTIRDFIKALPTKEFTAEECEAIESGFGSLYQSNNDLEEFCIRHQVNPINVWFWFKQSNVTPQQRMHTLAMEFLADMTREILMEDEDGIIPLVTNAGEKVLLDRIEEKFREKGFSTAQYSSFDTILGHPIHEYLNKYFFAELSDHLNLFMYLPKTPFIWHLSSGSEQGFDCYIIIYKWSRDKLMRLRSVYIEHRERSLVNRQSDLSGNESADAQNEKDLIFRQLKEIEAFKAKIDELLTEGYNPILDDGVGKNIAPLQKKGLIPYEVLNAGQLKKYLNADW</sequence>
<accession>A0A2T5I0P7</accession>
<dbReference type="PANTHER" id="PTHR33841:SF1">
    <property type="entry name" value="DNA METHYLTRANSFERASE A"/>
    <property type="match status" value="1"/>
</dbReference>
<evidence type="ECO:0000256" key="5">
    <source>
        <dbReference type="ARBA" id="ARBA00047942"/>
    </source>
</evidence>
<dbReference type="InterPro" id="IPR047939">
    <property type="entry name" value="BREX_1_PglX"/>
</dbReference>
<protein>
    <recommendedName>
        <fullName evidence="1">site-specific DNA-methyltransferase (adenine-specific)</fullName>
        <ecNumber evidence="1">2.1.1.72</ecNumber>
    </recommendedName>
</protein>
<dbReference type="Pfam" id="PF07669">
    <property type="entry name" value="Eco57I"/>
    <property type="match status" value="1"/>
</dbReference>
<organism evidence="7 8">
    <name type="scientific">Nitrosomonas oligotropha</name>
    <dbReference type="NCBI Taxonomy" id="42354"/>
    <lineage>
        <taxon>Bacteria</taxon>
        <taxon>Pseudomonadati</taxon>
        <taxon>Pseudomonadota</taxon>
        <taxon>Betaproteobacteria</taxon>
        <taxon>Nitrosomonadales</taxon>
        <taxon>Nitrosomonadaceae</taxon>
        <taxon>Nitrosomonas</taxon>
    </lineage>
</organism>
<dbReference type="EMBL" id="QAOI01000008">
    <property type="protein sequence ID" value="PTQ77405.1"/>
    <property type="molecule type" value="Genomic_DNA"/>
</dbReference>
<dbReference type="RefSeq" id="WP_107802982.1">
    <property type="nucleotide sequence ID" value="NZ_QAOI01000008.1"/>
</dbReference>
<dbReference type="Proteomes" id="UP000244128">
    <property type="component" value="Unassembled WGS sequence"/>
</dbReference>
<evidence type="ECO:0000256" key="3">
    <source>
        <dbReference type="ARBA" id="ARBA00022679"/>
    </source>
</evidence>
<dbReference type="SUPFAM" id="SSF53335">
    <property type="entry name" value="S-adenosyl-L-methionine-dependent methyltransferases"/>
    <property type="match status" value="1"/>
</dbReference>
<comment type="catalytic activity">
    <reaction evidence="5">
        <text>a 2'-deoxyadenosine in DNA + S-adenosyl-L-methionine = an N(6)-methyl-2'-deoxyadenosine in DNA + S-adenosyl-L-homocysteine + H(+)</text>
        <dbReference type="Rhea" id="RHEA:15197"/>
        <dbReference type="Rhea" id="RHEA-COMP:12418"/>
        <dbReference type="Rhea" id="RHEA-COMP:12419"/>
        <dbReference type="ChEBI" id="CHEBI:15378"/>
        <dbReference type="ChEBI" id="CHEBI:57856"/>
        <dbReference type="ChEBI" id="CHEBI:59789"/>
        <dbReference type="ChEBI" id="CHEBI:90615"/>
        <dbReference type="ChEBI" id="CHEBI:90616"/>
        <dbReference type="EC" id="2.1.1.72"/>
    </reaction>
</comment>
<evidence type="ECO:0000313" key="7">
    <source>
        <dbReference type="EMBL" id="PTQ77405.1"/>
    </source>
</evidence>
<name>A0A2T5I0P7_9PROT</name>
<dbReference type="NCBIfam" id="NF033452">
    <property type="entry name" value="BREX_1_MTaseX"/>
    <property type="match status" value="1"/>
</dbReference>
<dbReference type="EC" id="2.1.1.72" evidence="1"/>
<evidence type="ECO:0000256" key="1">
    <source>
        <dbReference type="ARBA" id="ARBA00011900"/>
    </source>
</evidence>
<keyword evidence="3" id="KW-0808">Transferase</keyword>
<dbReference type="InterPro" id="IPR011639">
    <property type="entry name" value="MethylTrfase_TaqI-like_dom"/>
</dbReference>
<dbReference type="GO" id="GO:0006304">
    <property type="term" value="P:DNA modification"/>
    <property type="evidence" value="ECO:0007669"/>
    <property type="project" value="InterPro"/>
</dbReference>
<dbReference type="GO" id="GO:0009007">
    <property type="term" value="F:site-specific DNA-methyltransferase (adenine-specific) activity"/>
    <property type="evidence" value="ECO:0007669"/>
    <property type="project" value="UniProtKB-EC"/>
</dbReference>
<dbReference type="InterPro" id="IPR029063">
    <property type="entry name" value="SAM-dependent_MTases_sf"/>
</dbReference>
<evidence type="ECO:0000259" key="6">
    <source>
        <dbReference type="Pfam" id="PF07669"/>
    </source>
</evidence>
<dbReference type="PRINTS" id="PR00507">
    <property type="entry name" value="N12N6MTFRASE"/>
</dbReference>
<dbReference type="InterPro" id="IPR050953">
    <property type="entry name" value="N4_N6_ade-DNA_methylase"/>
</dbReference>
<dbReference type="AlphaFoldDB" id="A0A2T5I0P7"/>
<comment type="caution">
    <text evidence="7">The sequence shown here is derived from an EMBL/GenBank/DDBJ whole genome shotgun (WGS) entry which is preliminary data.</text>
</comment>
<keyword evidence="2 7" id="KW-0489">Methyltransferase</keyword>
<evidence type="ECO:0000313" key="8">
    <source>
        <dbReference type="Proteomes" id="UP000244128"/>
    </source>
</evidence>
<evidence type="ECO:0000256" key="4">
    <source>
        <dbReference type="ARBA" id="ARBA00022691"/>
    </source>
</evidence>
<dbReference type="GO" id="GO:0032259">
    <property type="term" value="P:methylation"/>
    <property type="evidence" value="ECO:0007669"/>
    <property type="project" value="UniProtKB-KW"/>
</dbReference>
<evidence type="ECO:0000256" key="2">
    <source>
        <dbReference type="ARBA" id="ARBA00022603"/>
    </source>
</evidence>
<dbReference type="Gene3D" id="3.40.50.150">
    <property type="entry name" value="Vaccinia Virus protein VP39"/>
    <property type="match status" value="1"/>
</dbReference>
<keyword evidence="4" id="KW-0949">S-adenosyl-L-methionine</keyword>
<gene>
    <name evidence="7" type="ORF">C8R26_10851</name>
</gene>
<reference evidence="7 8" key="1">
    <citation type="submission" date="2018-04" db="EMBL/GenBank/DDBJ databases">
        <title>Active sludge and wastewater microbial communities from Klosterneuburg, Austria.</title>
        <authorList>
            <person name="Wagner M."/>
        </authorList>
    </citation>
    <scope>NUCLEOTIDE SEQUENCE [LARGE SCALE GENOMIC DNA]</scope>
    <source>
        <strain evidence="7 8">Nm49</strain>
    </source>
</reference>
<feature type="domain" description="Type II methyltransferase M.TaqI-like" evidence="6">
    <location>
        <begin position="320"/>
        <end position="576"/>
    </location>
</feature>
<proteinExistence type="predicted"/>